<dbReference type="STRING" id="246191.SAMN05660337_2950"/>
<evidence type="ECO:0000313" key="2">
    <source>
        <dbReference type="Proteomes" id="UP000199053"/>
    </source>
</evidence>
<sequence length="139" mass="15565">MQKIPVKLAEPGMKLAKPVARDNGMVVLAEGLELSEGIISRLVSMNVERIVVQGNPLDLGDGSDSSWGKKSERLDHLFRRYTNDKWMFRVKGFFREYFNLKAAAQKAEAEAYKLAEEQAAASALEADEAEKVDERGEDF</sequence>
<organism evidence="1 2">
    <name type="scientific">Maridesulfovibrio ferrireducens</name>
    <dbReference type="NCBI Taxonomy" id="246191"/>
    <lineage>
        <taxon>Bacteria</taxon>
        <taxon>Pseudomonadati</taxon>
        <taxon>Thermodesulfobacteriota</taxon>
        <taxon>Desulfovibrionia</taxon>
        <taxon>Desulfovibrionales</taxon>
        <taxon>Desulfovibrionaceae</taxon>
        <taxon>Maridesulfovibrio</taxon>
    </lineage>
</organism>
<evidence type="ECO:0000313" key="1">
    <source>
        <dbReference type="EMBL" id="SDL40936.1"/>
    </source>
</evidence>
<dbReference type="Proteomes" id="UP000199053">
    <property type="component" value="Unassembled WGS sequence"/>
</dbReference>
<keyword evidence="2" id="KW-1185">Reference proteome</keyword>
<accession>A0A1G9JUJ8</accession>
<dbReference type="OrthoDB" id="9799356at2"/>
<protein>
    <submittedName>
        <fullName evidence="1">Uncharacterized protein</fullName>
    </submittedName>
</protein>
<dbReference type="RefSeq" id="WP_092162419.1">
    <property type="nucleotide sequence ID" value="NZ_FNGA01000004.1"/>
</dbReference>
<dbReference type="EMBL" id="FNGA01000004">
    <property type="protein sequence ID" value="SDL40936.1"/>
    <property type="molecule type" value="Genomic_DNA"/>
</dbReference>
<reference evidence="2" key="1">
    <citation type="submission" date="2016-10" db="EMBL/GenBank/DDBJ databases">
        <authorList>
            <person name="Varghese N."/>
            <person name="Submissions S."/>
        </authorList>
    </citation>
    <scope>NUCLEOTIDE SEQUENCE [LARGE SCALE GENOMIC DNA]</scope>
    <source>
        <strain evidence="2">DSM 16995</strain>
    </source>
</reference>
<proteinExistence type="predicted"/>
<name>A0A1G9JUJ8_9BACT</name>
<gene>
    <name evidence="1" type="ORF">SAMN05660337_2950</name>
</gene>
<dbReference type="AlphaFoldDB" id="A0A1G9JUJ8"/>